<feature type="transmembrane region" description="Helical" evidence="13">
    <location>
        <begin position="12"/>
        <end position="30"/>
    </location>
</feature>
<evidence type="ECO:0000256" key="11">
    <source>
        <dbReference type="ARBA" id="ARBA00023136"/>
    </source>
</evidence>
<evidence type="ECO:0000256" key="12">
    <source>
        <dbReference type="ARBA" id="ARBA00023316"/>
    </source>
</evidence>
<evidence type="ECO:0000259" key="14">
    <source>
        <dbReference type="Pfam" id="PF00905"/>
    </source>
</evidence>
<dbReference type="Gene3D" id="3.40.710.10">
    <property type="entry name" value="DD-peptidase/beta-lactamase superfamily"/>
    <property type="match status" value="1"/>
</dbReference>
<evidence type="ECO:0000313" key="16">
    <source>
        <dbReference type="EMBL" id="OYD14244.1"/>
    </source>
</evidence>
<feature type="domain" description="Penicillin-binding protein dimerisation" evidence="15">
    <location>
        <begin position="91"/>
        <end position="197"/>
    </location>
</feature>
<dbReference type="GO" id="GO:0006508">
    <property type="term" value="P:proteolysis"/>
    <property type="evidence" value="ECO:0007669"/>
    <property type="project" value="UniProtKB-KW"/>
</dbReference>
<dbReference type="Gene3D" id="3.30.1390.30">
    <property type="entry name" value="Penicillin-binding protein 2a, domain 3"/>
    <property type="match status" value="1"/>
</dbReference>
<reference evidence="16 17" key="1">
    <citation type="submission" date="2017-07" db="EMBL/GenBank/DDBJ databases">
        <title>Recovery of genomes from metagenomes via a dereplication, aggregation, and scoring strategy.</title>
        <authorList>
            <person name="Sieber C.M."/>
            <person name="Probst A.J."/>
            <person name="Sharrar A."/>
            <person name="Thomas B.C."/>
            <person name="Hess M."/>
            <person name="Tringe S.G."/>
            <person name="Banfield J.F."/>
        </authorList>
    </citation>
    <scope>NUCLEOTIDE SEQUENCE [LARGE SCALE GENOMIC DNA]</scope>
    <source>
        <strain evidence="16">JGI_Cruoil_03_44_89</strain>
    </source>
</reference>
<dbReference type="GO" id="GO:0009252">
    <property type="term" value="P:peptidoglycan biosynthetic process"/>
    <property type="evidence" value="ECO:0007669"/>
    <property type="project" value="UniProtKB-KW"/>
</dbReference>
<proteinExistence type="predicted"/>
<name>A0A235BPU9_UNCW3</name>
<dbReference type="InterPro" id="IPR005311">
    <property type="entry name" value="PBP_dimer"/>
</dbReference>
<keyword evidence="4" id="KW-0997">Cell inner membrane</keyword>
<keyword evidence="5" id="KW-0645">Protease</keyword>
<evidence type="ECO:0000313" key="17">
    <source>
        <dbReference type="Proteomes" id="UP000215215"/>
    </source>
</evidence>
<dbReference type="GO" id="GO:0071555">
    <property type="term" value="P:cell wall organization"/>
    <property type="evidence" value="ECO:0007669"/>
    <property type="project" value="UniProtKB-KW"/>
</dbReference>
<accession>A0A235BPU9</accession>
<dbReference type="EMBL" id="NOZQ01000197">
    <property type="protein sequence ID" value="OYD14244.1"/>
    <property type="molecule type" value="Genomic_DNA"/>
</dbReference>
<evidence type="ECO:0000256" key="4">
    <source>
        <dbReference type="ARBA" id="ARBA00022519"/>
    </source>
</evidence>
<keyword evidence="8" id="KW-0133">Cell shape</keyword>
<dbReference type="InterPro" id="IPR036138">
    <property type="entry name" value="PBP_dimer_sf"/>
</dbReference>
<dbReference type="AlphaFoldDB" id="A0A235BPU9"/>
<evidence type="ECO:0000256" key="10">
    <source>
        <dbReference type="ARBA" id="ARBA00022989"/>
    </source>
</evidence>
<dbReference type="Pfam" id="PF03717">
    <property type="entry name" value="PBP_dimer"/>
    <property type="match status" value="1"/>
</dbReference>
<feature type="domain" description="Penicillin-binding protein transpeptidase" evidence="14">
    <location>
        <begin position="234"/>
        <end position="556"/>
    </location>
</feature>
<protein>
    <submittedName>
        <fullName evidence="16">Penicillin-binding protein 2</fullName>
    </submittedName>
</protein>
<evidence type="ECO:0000256" key="2">
    <source>
        <dbReference type="ARBA" id="ARBA00004236"/>
    </source>
</evidence>
<evidence type="ECO:0000256" key="5">
    <source>
        <dbReference type="ARBA" id="ARBA00022670"/>
    </source>
</evidence>
<comment type="caution">
    <text evidence="16">The sequence shown here is derived from an EMBL/GenBank/DDBJ whole genome shotgun (WGS) entry which is preliminary data.</text>
</comment>
<keyword evidence="10 13" id="KW-1133">Transmembrane helix</keyword>
<keyword evidence="3" id="KW-1003">Cell membrane</keyword>
<keyword evidence="6 13" id="KW-0812">Transmembrane</keyword>
<evidence type="ECO:0000256" key="13">
    <source>
        <dbReference type="SAM" id="Phobius"/>
    </source>
</evidence>
<evidence type="ECO:0000259" key="15">
    <source>
        <dbReference type="Pfam" id="PF03717"/>
    </source>
</evidence>
<dbReference type="GO" id="GO:0009002">
    <property type="term" value="F:serine-type D-Ala-D-Ala carboxypeptidase activity"/>
    <property type="evidence" value="ECO:0007669"/>
    <property type="project" value="InterPro"/>
</dbReference>
<evidence type="ECO:0000256" key="1">
    <source>
        <dbReference type="ARBA" id="ARBA00004167"/>
    </source>
</evidence>
<dbReference type="InterPro" id="IPR050515">
    <property type="entry name" value="Beta-lactam/transpept"/>
</dbReference>
<dbReference type="Pfam" id="PF00905">
    <property type="entry name" value="Transpeptidase"/>
    <property type="match status" value="1"/>
</dbReference>
<organism evidence="16 17">
    <name type="scientific">candidate division WOR-3 bacterium JGI_Cruoil_03_44_89</name>
    <dbReference type="NCBI Taxonomy" id="1973748"/>
    <lineage>
        <taxon>Bacteria</taxon>
        <taxon>Bacteria division WOR-3</taxon>
    </lineage>
</organism>
<keyword evidence="7" id="KW-0378">Hydrolase</keyword>
<evidence type="ECO:0000256" key="7">
    <source>
        <dbReference type="ARBA" id="ARBA00022801"/>
    </source>
</evidence>
<keyword evidence="12" id="KW-0961">Cell wall biogenesis/degradation</keyword>
<gene>
    <name evidence="16" type="primary">mrdA</name>
    <name evidence="16" type="ORF">CH333_08625</name>
</gene>
<keyword evidence="9" id="KW-0573">Peptidoglycan synthesis</keyword>
<dbReference type="GO" id="GO:0008360">
    <property type="term" value="P:regulation of cell shape"/>
    <property type="evidence" value="ECO:0007669"/>
    <property type="project" value="UniProtKB-KW"/>
</dbReference>
<evidence type="ECO:0000256" key="9">
    <source>
        <dbReference type="ARBA" id="ARBA00022984"/>
    </source>
</evidence>
<dbReference type="SUPFAM" id="SSF56519">
    <property type="entry name" value="Penicillin binding protein dimerisation domain"/>
    <property type="match status" value="1"/>
</dbReference>
<dbReference type="PANTHER" id="PTHR30627">
    <property type="entry name" value="PEPTIDOGLYCAN D,D-TRANSPEPTIDASE"/>
    <property type="match status" value="1"/>
</dbReference>
<dbReference type="GO" id="GO:0005886">
    <property type="term" value="C:plasma membrane"/>
    <property type="evidence" value="ECO:0007669"/>
    <property type="project" value="UniProtKB-SubCell"/>
</dbReference>
<dbReference type="GO" id="GO:0071972">
    <property type="term" value="F:peptidoglycan L,D-transpeptidase activity"/>
    <property type="evidence" value="ECO:0007669"/>
    <property type="project" value="TreeGrafter"/>
</dbReference>
<dbReference type="Proteomes" id="UP000215215">
    <property type="component" value="Unassembled WGS sequence"/>
</dbReference>
<dbReference type="PANTHER" id="PTHR30627:SF2">
    <property type="entry name" value="PEPTIDOGLYCAN D,D-TRANSPEPTIDASE MRDA"/>
    <property type="match status" value="1"/>
</dbReference>
<dbReference type="GO" id="GO:0008658">
    <property type="term" value="F:penicillin binding"/>
    <property type="evidence" value="ECO:0007669"/>
    <property type="project" value="InterPro"/>
</dbReference>
<dbReference type="NCBIfam" id="TIGR03423">
    <property type="entry name" value="pbp2_mrdA"/>
    <property type="match status" value="1"/>
</dbReference>
<comment type="subcellular location">
    <subcellularLocation>
        <location evidence="2">Cell membrane</location>
    </subcellularLocation>
    <subcellularLocation>
        <location evidence="1">Membrane</location>
        <topology evidence="1">Single-pass membrane protein</topology>
    </subcellularLocation>
</comment>
<dbReference type="InterPro" id="IPR012338">
    <property type="entry name" value="Beta-lactam/transpept-like"/>
</dbReference>
<dbReference type="InterPro" id="IPR017790">
    <property type="entry name" value="Penicillin-binding_protein_2"/>
</dbReference>
<dbReference type="InterPro" id="IPR001460">
    <property type="entry name" value="PCN-bd_Tpept"/>
</dbReference>
<keyword evidence="11 13" id="KW-0472">Membrane</keyword>
<dbReference type="SUPFAM" id="SSF56601">
    <property type="entry name" value="beta-lactamase/transpeptidase-like"/>
    <property type="match status" value="1"/>
</dbReference>
<evidence type="ECO:0000256" key="8">
    <source>
        <dbReference type="ARBA" id="ARBA00022960"/>
    </source>
</evidence>
<evidence type="ECO:0000256" key="6">
    <source>
        <dbReference type="ARBA" id="ARBA00022692"/>
    </source>
</evidence>
<dbReference type="Gene3D" id="3.90.1310.10">
    <property type="entry name" value="Penicillin-binding protein 2a (Domain 2)"/>
    <property type="match status" value="1"/>
</dbReference>
<evidence type="ECO:0000256" key="3">
    <source>
        <dbReference type="ARBA" id="ARBA00022475"/>
    </source>
</evidence>
<sequence length="563" mass="62876">MDKDTRNRIATFMVVGIFTVLFLRVFWLQIVCGERYERLSMENCVRQVEVRAPRGLIYDCRKTSLADTKPSYTLYLPGEQRFSYLEDTLNLKFKELDDTKLVRDIPFNLVCMIEERRTEMPGVSLVAEPVRRTYSADTICHIMGYVGQISKEELKTTEGYKPGDIIGKTGIEKEYEKYLRGQDGLNYIEVDASGKEVGIFSPGRQPTPGNNVYLSIDMELQKLCAKSLSGYQSGALVAVNPQNGRVLAYYSRPGFDPNKFSPCIDEDAWRELSRDPNFPLFDRAGKGRFPPASVFKLVVTAAGIEKDLVTEHTHMKLPCKKGVPIGNKFYECWKEHGSLNLLDAVIQSCDAYFYQLGMELGIENIATYSKIFELDKKTGIDLPDEGEGLIPDEEWYNSHYGKNGWSRGIAANLSIGQGEILLTPLRIAILISTIANGGTIYPPTLVDSIVSYGGKRVFTNTHPGKKVNLNENTIAFLRKAMLEVVENPDGTGRAAGIQGVEIAGKTGTAQNPRGEDHAWFVCFAPYNNPTIALVVFVENAGMGGEVATPIARKILEYVFRERE</sequence>